<feature type="domain" description="Lysozyme inhibitor LprI-like N-terminal" evidence="2">
    <location>
        <begin position="70"/>
        <end position="159"/>
    </location>
</feature>
<protein>
    <recommendedName>
        <fullName evidence="2">Lysozyme inhibitor LprI-like N-terminal domain-containing protein</fullName>
    </recommendedName>
</protein>
<dbReference type="Proteomes" id="UP000241912">
    <property type="component" value="Unassembled WGS sequence"/>
</dbReference>
<evidence type="ECO:0000313" key="4">
    <source>
        <dbReference type="Proteomes" id="UP000241912"/>
    </source>
</evidence>
<feature type="transmembrane region" description="Helical" evidence="1">
    <location>
        <begin position="26"/>
        <end position="45"/>
    </location>
</feature>
<accession>A0A2P7NXB5</accession>
<evidence type="ECO:0000256" key="1">
    <source>
        <dbReference type="SAM" id="Phobius"/>
    </source>
</evidence>
<reference evidence="3 4" key="1">
    <citation type="submission" date="2018-03" db="EMBL/GenBank/DDBJ databases">
        <title>Draft genome of Nitrosomonas supralitoralis APG5.</title>
        <authorList>
            <person name="Urakawa H."/>
            <person name="Lopez J.V."/>
        </authorList>
    </citation>
    <scope>NUCLEOTIDE SEQUENCE [LARGE SCALE GENOMIC DNA]</scope>
    <source>
        <strain evidence="3 4">APG5</strain>
    </source>
</reference>
<name>A0A2P7NXB5_9PROT</name>
<evidence type="ECO:0000313" key="3">
    <source>
        <dbReference type="EMBL" id="PSJ18103.1"/>
    </source>
</evidence>
<proteinExistence type="predicted"/>
<sequence length="169" mass="20063">MQNGIYIPKMFTRIGDSMKKIIRRNLYNFVLIVVFLCYSLFTHAIDNPDAPDYVSDFLKHAEVYEREIQQTTHTTQSYLTAYAAYEKFLDKELNTAYNQLMVHLNEDVQLVLRNSQLKWLSYRDKEFDFIARNWTAQKFGSSAVISRGGYRTKLIKDRTMILLQYLQNY</sequence>
<dbReference type="Gene3D" id="1.20.1270.180">
    <property type="match status" value="1"/>
</dbReference>
<keyword evidence="4" id="KW-1185">Reference proteome</keyword>
<dbReference type="Pfam" id="PF07007">
    <property type="entry name" value="LprI"/>
    <property type="match status" value="1"/>
</dbReference>
<dbReference type="OrthoDB" id="7340239at2"/>
<dbReference type="AlphaFoldDB" id="A0A2P7NXB5"/>
<comment type="caution">
    <text evidence="3">The sequence shown here is derived from an EMBL/GenBank/DDBJ whole genome shotgun (WGS) entry which is preliminary data.</text>
</comment>
<organism evidence="3 4">
    <name type="scientific">Nitrosomonas supralitoralis</name>
    <dbReference type="NCBI Taxonomy" id="2116706"/>
    <lineage>
        <taxon>Bacteria</taxon>
        <taxon>Pseudomonadati</taxon>
        <taxon>Pseudomonadota</taxon>
        <taxon>Betaproteobacteria</taxon>
        <taxon>Nitrosomonadales</taxon>
        <taxon>Nitrosomonadaceae</taxon>
        <taxon>Nitrosomonas</taxon>
    </lineage>
</organism>
<dbReference type="EMBL" id="PXXU01000009">
    <property type="protein sequence ID" value="PSJ18103.1"/>
    <property type="molecule type" value="Genomic_DNA"/>
</dbReference>
<keyword evidence="1" id="KW-1133">Transmembrane helix</keyword>
<dbReference type="InterPro" id="IPR009739">
    <property type="entry name" value="LprI-like_N"/>
</dbReference>
<keyword evidence="1" id="KW-0812">Transmembrane</keyword>
<gene>
    <name evidence="3" type="ORF">C7H79_04405</name>
</gene>
<keyword evidence="1" id="KW-0472">Membrane</keyword>
<evidence type="ECO:0000259" key="2">
    <source>
        <dbReference type="Pfam" id="PF07007"/>
    </source>
</evidence>